<dbReference type="InterPro" id="IPR029432">
    <property type="entry name" value="Gp28/Gp37-like_dom"/>
</dbReference>
<sequence>MATALEQACADGLAAVRAREASLEAFRLIAPVIKLWDGNIGLQHVVRCENEYDWLDVENDTGPGIVKIDADFEEGQYLWDIKGRKDRGETIDVLVTVDYVGRRWSGFLDEVTMETNDLGQSIVTANFLSDYEQLKWRHLWATPSTPAGFQPFKVFMLGGPTDWALGTALKLNLARAHGRPSGMGWMDPLADGAADYREWPIVLAPLDYETAASRGTVTGLALSRFKTYHEASEAMVEDADITTRWRRYMPGDALPWPGAQISYGTLVIWFENNSGGLAPTTTGTFLGGIGQLVRIFVSSLVEGIGGGSLPIDNGEQAIVGIPAVPEYQVPGYLGTEPKGPYVFYPAGSPGVLSQSAKIKIGRGHRLTGGGHSMPGVNEVISAAVQALGDALAAIPLAPIPPLGGVADALLKPFYEDTILAFMTVYLVNRSAHLSHFSLYEMWVEGADQAYTLSATLVLREAVRATETKYTADMEIIDGSPWYVGAKGYGHFDLGNRILVQTEGDRSGRIEAPRVKSLRLTASPGVDPAFAIKLGSKDPVDAFGQVLKRIQKLASGLKAMGMI</sequence>
<gene>
    <name evidence="2" type="ORF">7S6_8</name>
</gene>
<organism evidence="2">
    <name type="scientific">uncultured Caudovirales phage</name>
    <dbReference type="NCBI Taxonomy" id="2100421"/>
    <lineage>
        <taxon>Viruses</taxon>
        <taxon>Duplodnaviria</taxon>
        <taxon>Heunggongvirae</taxon>
        <taxon>Uroviricota</taxon>
        <taxon>Caudoviricetes</taxon>
        <taxon>Peduoviridae</taxon>
        <taxon>Maltschvirus</taxon>
        <taxon>Maltschvirus maltsch</taxon>
    </lineage>
</organism>
<name>A0A2H4JG49_9CAUD</name>
<feature type="domain" description="Gp28/Gp37-like" evidence="1">
    <location>
        <begin position="33"/>
        <end position="534"/>
    </location>
</feature>
<evidence type="ECO:0000259" key="1">
    <source>
        <dbReference type="Pfam" id="PF14594"/>
    </source>
</evidence>
<reference evidence="2" key="1">
    <citation type="submission" date="2017-06" db="EMBL/GenBank/DDBJ databases">
        <title>Novel phages from South African skin metaviromes.</title>
        <authorList>
            <person name="van Zyl L.J."/>
            <person name="Abrahams Y."/>
            <person name="Stander E.A."/>
            <person name="Kirby B.M."/>
            <person name="Clavaud C."/>
            <person name="Farcet C."/>
            <person name="Breton L."/>
            <person name="Trindade M.I."/>
        </authorList>
    </citation>
    <scope>NUCLEOTIDE SEQUENCE</scope>
</reference>
<protein>
    <recommendedName>
        <fullName evidence="1">Gp28/Gp37-like domain-containing protein</fullName>
    </recommendedName>
</protein>
<dbReference type="EMBL" id="MF417975">
    <property type="protein sequence ID" value="ASN72807.1"/>
    <property type="molecule type" value="Genomic_DNA"/>
</dbReference>
<accession>A0A2H4JG49</accession>
<proteinExistence type="predicted"/>
<evidence type="ECO:0000313" key="2">
    <source>
        <dbReference type="EMBL" id="ASN72807.1"/>
    </source>
</evidence>
<dbReference type="Pfam" id="PF14594">
    <property type="entry name" value="Sipho_Gp37"/>
    <property type="match status" value="1"/>
</dbReference>